<name>D3AYS4_HETP5</name>
<keyword evidence="2" id="KW-1185">Reference proteome</keyword>
<reference evidence="1 2" key="1">
    <citation type="journal article" date="2011" name="Genome Res.">
        <title>Phylogeny-wide analysis of social amoeba genomes highlights ancient origins for complex intercellular communication.</title>
        <authorList>
            <person name="Heidel A.J."/>
            <person name="Lawal H.M."/>
            <person name="Felder M."/>
            <person name="Schilde C."/>
            <person name="Helps N.R."/>
            <person name="Tunggal B."/>
            <person name="Rivero F."/>
            <person name="John U."/>
            <person name="Schleicher M."/>
            <person name="Eichinger L."/>
            <person name="Platzer M."/>
            <person name="Noegel A.A."/>
            <person name="Schaap P."/>
            <person name="Gloeckner G."/>
        </authorList>
    </citation>
    <scope>NUCLEOTIDE SEQUENCE [LARGE SCALE GENOMIC DNA]</scope>
    <source>
        <strain evidence="2">ATCC 26659 / Pp 5 / PN500</strain>
    </source>
</reference>
<dbReference type="AlphaFoldDB" id="D3AYS4"/>
<proteinExistence type="predicted"/>
<dbReference type="InParanoid" id="D3AYS4"/>
<evidence type="ECO:0000313" key="1">
    <source>
        <dbReference type="EMBL" id="EFA86101.1"/>
    </source>
</evidence>
<dbReference type="Pfam" id="PF05725">
    <property type="entry name" value="FNIP"/>
    <property type="match status" value="1"/>
</dbReference>
<comment type="caution">
    <text evidence="1">The sequence shown here is derived from an EMBL/GenBank/DDBJ whole genome shotgun (WGS) entry which is preliminary data.</text>
</comment>
<protein>
    <submittedName>
        <fullName evidence="1">Uncharacterized protein</fullName>
    </submittedName>
</protein>
<gene>
    <name evidence="1" type="ORF">PPL_01338</name>
</gene>
<dbReference type="RefSeq" id="XP_020438207.1">
    <property type="nucleotide sequence ID" value="XM_020572349.1"/>
</dbReference>
<accession>D3AYS4</accession>
<evidence type="ECO:0000313" key="2">
    <source>
        <dbReference type="Proteomes" id="UP000001396"/>
    </source>
</evidence>
<organism evidence="1 2">
    <name type="scientific">Heterostelium pallidum (strain ATCC 26659 / Pp 5 / PN500)</name>
    <name type="common">Cellular slime mold</name>
    <name type="synonym">Polysphondylium pallidum</name>
    <dbReference type="NCBI Taxonomy" id="670386"/>
    <lineage>
        <taxon>Eukaryota</taxon>
        <taxon>Amoebozoa</taxon>
        <taxon>Evosea</taxon>
        <taxon>Eumycetozoa</taxon>
        <taxon>Dictyostelia</taxon>
        <taxon>Acytosteliales</taxon>
        <taxon>Acytosteliaceae</taxon>
        <taxon>Heterostelium</taxon>
    </lineage>
</organism>
<dbReference type="InterPro" id="IPR008615">
    <property type="entry name" value="FNIP"/>
</dbReference>
<sequence>MVLHLTPNQEKSVFVWDPSTDEVLPKDAQYDFLYIRDTLSPILPNQLPHNIKSLELIQYDQPLVLGSLPFEILELSTIKPKFVIERVIPSFTKNLFLYSSEYGKSIPFDTKSINSVESLCW</sequence>
<dbReference type="GeneID" id="31356868"/>
<dbReference type="EMBL" id="ADBJ01000004">
    <property type="protein sequence ID" value="EFA86101.1"/>
    <property type="molecule type" value="Genomic_DNA"/>
</dbReference>
<dbReference type="Proteomes" id="UP000001396">
    <property type="component" value="Unassembled WGS sequence"/>
</dbReference>